<sequence>MSHFFYLTPQIILPFSPLTSQEFDLIRRKAGIAWQKEARWSECSVTTYEGSYRKKQLDEPTRSRFSLKAGQHWPECNQMSSPNGSAFSSTLSKAGPQESIDAKGLLPHITNSFKNSQDIKHSVAHQILFSDFSPAPPNYEKSRMRTKKPAPKNLMIYNRLKNDFLRRFQNRGNSTSKIGSSEDSESDQYSVYTLGGSLSSLN</sequence>
<evidence type="ECO:0000313" key="2">
    <source>
        <dbReference type="Proteomes" id="UP000475037"/>
    </source>
</evidence>
<reference evidence="1 2" key="1">
    <citation type="submission" date="2019-11" db="EMBL/GenBank/DDBJ databases">
        <authorList>
            <person name="Yang C."/>
            <person name="Li F."/>
        </authorList>
    </citation>
    <scope>NUCLEOTIDE SEQUENCE [LARGE SCALE GENOMIC DNA]</scope>
    <source>
        <strain evidence="1">KB4526</strain>
        <tissue evidence="1">Muscle</tissue>
    </source>
</reference>
<dbReference type="EMBL" id="VOAJ01001917">
    <property type="protein sequence ID" value="KAF0884037.1"/>
    <property type="molecule type" value="Genomic_DNA"/>
</dbReference>
<organism evidence="1 2">
    <name type="scientific">Crocuta crocuta</name>
    <name type="common">Spotted hyena</name>
    <dbReference type="NCBI Taxonomy" id="9678"/>
    <lineage>
        <taxon>Eukaryota</taxon>
        <taxon>Metazoa</taxon>
        <taxon>Chordata</taxon>
        <taxon>Craniata</taxon>
        <taxon>Vertebrata</taxon>
        <taxon>Euteleostomi</taxon>
        <taxon>Mammalia</taxon>
        <taxon>Eutheria</taxon>
        <taxon>Laurasiatheria</taxon>
        <taxon>Carnivora</taxon>
        <taxon>Feliformia</taxon>
        <taxon>Hyaenidae</taxon>
        <taxon>Crocuta</taxon>
    </lineage>
</organism>
<proteinExistence type="predicted"/>
<feature type="non-terminal residue" evidence="1">
    <location>
        <position position="202"/>
    </location>
</feature>
<dbReference type="Pfam" id="PF15849">
    <property type="entry name" value="DUF4722"/>
    <property type="match status" value="1"/>
</dbReference>
<dbReference type="Proteomes" id="UP000475037">
    <property type="component" value="Unassembled WGS sequence"/>
</dbReference>
<accession>A0A6G1B8J6</accession>
<protein>
    <submittedName>
        <fullName evidence="1">SMAD1 protein</fullName>
    </submittedName>
</protein>
<dbReference type="InterPro" id="IPR031708">
    <property type="entry name" value="DUF4722"/>
</dbReference>
<feature type="non-terminal residue" evidence="1">
    <location>
        <position position="1"/>
    </location>
</feature>
<comment type="caution">
    <text evidence="1">The sequence shown here is derived from an EMBL/GenBank/DDBJ whole genome shotgun (WGS) entry which is preliminary data.</text>
</comment>
<evidence type="ECO:0000313" key="1">
    <source>
        <dbReference type="EMBL" id="KAF0884037.1"/>
    </source>
</evidence>
<dbReference type="AlphaFoldDB" id="A0A6G1B8J6"/>
<name>A0A6G1B8J6_CROCR</name>
<keyword evidence="2" id="KW-1185">Reference proteome</keyword>
<gene>
    <name evidence="1" type="primary">Smad1_0</name>
    <name evidence="1" type="ORF">FOF47_R19863</name>
</gene>